<sequence length="505" mass="55013">MSREGTVPVAGGGHGTSTFALYPVFASPEEEYKYISSRMAELERHLGMAADLTTSCVTLPPPSSTTITPKLKKEKTKKKKDGKKEKRKKEGSKIKQKTKKDKTTKAKKKKKKSIKGLNKEKEAAASDLDTSQEQDSTVSVGKAKELERDSVFGGADVPDQLQAIDQELRDSTDTSSESKPRLRKAASFLFNKTSEMRSYFRKMSADIRDLASTKEMDATAPTSTTTKDLKKAPSFKQQKKKSTKANKKRQRRSAQEGPYNASSSGDDLNNMQADSDSDDGSQLTYDARYTDAVFVFSSSSDSRQLHPVVGHNYGRMTISDHETFSIMIEEDTATYDSPTMLATAMPEVEIDVELDEASDDDGEIDHHRHTTASARTNAATPAAGPRHSVASWRQPAALPPVMLRVPTSPAATSLASKASYRMTMPPVLPPSTAQPPHQASRQSPQPQSQLLAAVDVVPQPPFRSGWGARRPLPPIPAHGGRTRSYAHSSGAVPTSARPRTGTCIC</sequence>
<feature type="compositionally biased region" description="Basic and acidic residues" evidence="1">
    <location>
        <begin position="166"/>
        <end position="180"/>
    </location>
</feature>
<organism evidence="2 3">
    <name type="scientific">Acanthamoeba castellanii (strain ATCC 30010 / Neff)</name>
    <dbReference type="NCBI Taxonomy" id="1257118"/>
    <lineage>
        <taxon>Eukaryota</taxon>
        <taxon>Amoebozoa</taxon>
        <taxon>Discosea</taxon>
        <taxon>Longamoebia</taxon>
        <taxon>Centramoebida</taxon>
        <taxon>Acanthamoebidae</taxon>
        <taxon>Acanthamoeba</taxon>
    </lineage>
</organism>
<feature type="region of interest" description="Disordered" evidence="1">
    <location>
        <begin position="370"/>
        <end position="389"/>
    </location>
</feature>
<feature type="region of interest" description="Disordered" evidence="1">
    <location>
        <begin position="216"/>
        <end position="282"/>
    </location>
</feature>
<accession>L8GKN5</accession>
<protein>
    <submittedName>
        <fullName evidence="2">Uncharacterized protein</fullName>
    </submittedName>
</protein>
<dbReference type="RefSeq" id="XP_004334774.1">
    <property type="nucleotide sequence ID" value="XM_004334726.1"/>
</dbReference>
<evidence type="ECO:0000313" key="3">
    <source>
        <dbReference type="Proteomes" id="UP000011083"/>
    </source>
</evidence>
<gene>
    <name evidence="2" type="ORF">ACA1_092960</name>
</gene>
<dbReference type="VEuPathDB" id="AmoebaDB:ACA1_092960"/>
<dbReference type="GeneID" id="14913657"/>
<evidence type="ECO:0000256" key="1">
    <source>
        <dbReference type="SAM" id="MobiDB-lite"/>
    </source>
</evidence>
<dbReference type="Proteomes" id="UP000011083">
    <property type="component" value="Unassembled WGS sequence"/>
</dbReference>
<feature type="compositionally biased region" description="Low complexity" evidence="1">
    <location>
        <begin position="434"/>
        <end position="448"/>
    </location>
</feature>
<feature type="compositionally biased region" description="Polar residues" evidence="1">
    <location>
        <begin position="128"/>
        <end position="139"/>
    </location>
</feature>
<feature type="compositionally biased region" description="Polar residues" evidence="1">
    <location>
        <begin position="260"/>
        <end position="282"/>
    </location>
</feature>
<keyword evidence="3" id="KW-1185">Reference proteome</keyword>
<feature type="compositionally biased region" description="Basic residues" evidence="1">
    <location>
        <begin position="237"/>
        <end position="252"/>
    </location>
</feature>
<dbReference type="AlphaFoldDB" id="L8GKN5"/>
<evidence type="ECO:0000313" key="2">
    <source>
        <dbReference type="EMBL" id="ELR12761.1"/>
    </source>
</evidence>
<feature type="region of interest" description="Disordered" evidence="1">
    <location>
        <begin position="462"/>
        <end position="505"/>
    </location>
</feature>
<reference evidence="2 3" key="1">
    <citation type="journal article" date="2013" name="Genome Biol.">
        <title>Genome of Acanthamoeba castellanii highlights extensive lateral gene transfer and early evolution of tyrosine kinase signaling.</title>
        <authorList>
            <person name="Clarke M."/>
            <person name="Lohan A.J."/>
            <person name="Liu B."/>
            <person name="Lagkouvardos I."/>
            <person name="Roy S."/>
            <person name="Zafar N."/>
            <person name="Bertelli C."/>
            <person name="Schilde C."/>
            <person name="Kianianmomeni A."/>
            <person name="Burglin T.R."/>
            <person name="Frech C."/>
            <person name="Turcotte B."/>
            <person name="Kopec K.O."/>
            <person name="Synnott J.M."/>
            <person name="Choo C."/>
            <person name="Paponov I."/>
            <person name="Finkler A."/>
            <person name="Soon Heng Tan C."/>
            <person name="Hutchins A.P."/>
            <person name="Weinmeier T."/>
            <person name="Rattei T."/>
            <person name="Chu J.S."/>
            <person name="Gimenez G."/>
            <person name="Irimia M."/>
            <person name="Rigden D.J."/>
            <person name="Fitzpatrick D.A."/>
            <person name="Lorenzo-Morales J."/>
            <person name="Bateman A."/>
            <person name="Chiu C.H."/>
            <person name="Tang P."/>
            <person name="Hegemann P."/>
            <person name="Fromm H."/>
            <person name="Raoult D."/>
            <person name="Greub G."/>
            <person name="Miranda-Saavedra D."/>
            <person name="Chen N."/>
            <person name="Nash P."/>
            <person name="Ginger M.L."/>
            <person name="Horn M."/>
            <person name="Schaap P."/>
            <person name="Caler L."/>
            <person name="Loftus B."/>
        </authorList>
    </citation>
    <scope>NUCLEOTIDE SEQUENCE [LARGE SCALE GENOMIC DNA]</scope>
    <source>
        <strain evidence="2 3">Neff</strain>
    </source>
</reference>
<proteinExistence type="predicted"/>
<dbReference type="KEGG" id="acan:ACA1_092960"/>
<feature type="compositionally biased region" description="Low complexity" evidence="1">
    <location>
        <begin position="371"/>
        <end position="383"/>
    </location>
</feature>
<feature type="region of interest" description="Disordered" evidence="1">
    <location>
        <begin position="54"/>
        <end position="188"/>
    </location>
</feature>
<feature type="compositionally biased region" description="Basic residues" evidence="1">
    <location>
        <begin position="70"/>
        <end position="114"/>
    </location>
</feature>
<feature type="region of interest" description="Disordered" evidence="1">
    <location>
        <begin position="423"/>
        <end position="448"/>
    </location>
</feature>
<name>L8GKN5_ACACF</name>
<dbReference type="EMBL" id="KB008103">
    <property type="protein sequence ID" value="ELR12761.1"/>
    <property type="molecule type" value="Genomic_DNA"/>
</dbReference>